<protein>
    <recommendedName>
        <fullName evidence="5">Peptidase C60, sortase A and B</fullName>
    </recommendedName>
</protein>
<sequence length="185" mass="20281">MVLIGAFFLGTGSTATNEGNPRGFNVPDIGGASQAVSGPEDKTLTVTIPDMARVKDATVPDAAGDDEEALRNNAAIHLRGTGFPWQREANVYLAGHRLGYPGTDSFLAFYDLNKLEKGDEIFVTDADGRRYTYRVTREFIVKPTELWVTEPVPGRNVLTLQTCTLPDYSKRLIVRAELVDFARAT</sequence>
<dbReference type="InterPro" id="IPR005754">
    <property type="entry name" value="Sortase"/>
</dbReference>
<name>A0A510HNX6_9ACTN</name>
<dbReference type="Proteomes" id="UP000318065">
    <property type="component" value="Chromosome"/>
</dbReference>
<dbReference type="Pfam" id="PF04203">
    <property type="entry name" value="Sortase"/>
    <property type="match status" value="1"/>
</dbReference>
<evidence type="ECO:0000313" key="3">
    <source>
        <dbReference type="EMBL" id="BBL80473.1"/>
    </source>
</evidence>
<keyword evidence="4" id="KW-1185">Reference proteome</keyword>
<accession>A0A510HNX6</accession>
<reference evidence="3" key="1">
    <citation type="journal article" date="2019" name="Microbiol. Resour. Announc.">
        <title>Complete Genome Sequence of Rubrobacter xylanophilus Strain AA3-22, Isolated from Arima Onsen in Japan.</title>
        <authorList>
            <person name="Tomariguchi N."/>
            <person name="Miyazaki K."/>
        </authorList>
    </citation>
    <scope>NUCLEOTIDE SEQUENCE [LARGE SCALE GENOMIC DNA]</scope>
    <source>
        <strain evidence="3">AA3-22</strain>
    </source>
</reference>
<evidence type="ECO:0000256" key="1">
    <source>
        <dbReference type="ARBA" id="ARBA00022801"/>
    </source>
</evidence>
<dbReference type="InterPro" id="IPR042003">
    <property type="entry name" value="Sortase_E"/>
</dbReference>
<organism evidence="3 4">
    <name type="scientific">Rubrobacter xylanophilus</name>
    <dbReference type="NCBI Taxonomy" id="49319"/>
    <lineage>
        <taxon>Bacteria</taxon>
        <taxon>Bacillati</taxon>
        <taxon>Actinomycetota</taxon>
        <taxon>Rubrobacteria</taxon>
        <taxon>Rubrobacterales</taxon>
        <taxon>Rubrobacteraceae</taxon>
        <taxon>Rubrobacter</taxon>
    </lineage>
</organism>
<feature type="active site" description="Acyl-thioester intermediate" evidence="2">
    <location>
        <position position="163"/>
    </location>
</feature>
<proteinExistence type="predicted"/>
<dbReference type="SUPFAM" id="SSF63817">
    <property type="entry name" value="Sortase"/>
    <property type="match status" value="1"/>
</dbReference>
<keyword evidence="1" id="KW-0378">Hydrolase</keyword>
<evidence type="ECO:0000313" key="4">
    <source>
        <dbReference type="Proteomes" id="UP000318065"/>
    </source>
</evidence>
<dbReference type="GO" id="GO:0016787">
    <property type="term" value="F:hydrolase activity"/>
    <property type="evidence" value="ECO:0007669"/>
    <property type="project" value="UniProtKB-KW"/>
</dbReference>
<evidence type="ECO:0008006" key="5">
    <source>
        <dbReference type="Google" id="ProtNLM"/>
    </source>
</evidence>
<dbReference type="EMBL" id="AP019791">
    <property type="protein sequence ID" value="BBL80473.1"/>
    <property type="molecule type" value="Genomic_DNA"/>
</dbReference>
<dbReference type="NCBIfam" id="TIGR01076">
    <property type="entry name" value="sortase_fam"/>
    <property type="match status" value="1"/>
</dbReference>
<dbReference type="InterPro" id="IPR023365">
    <property type="entry name" value="Sortase_dom-sf"/>
</dbReference>
<feature type="active site" description="Proton donor/acceptor" evidence="2">
    <location>
        <position position="96"/>
    </location>
</feature>
<gene>
    <name evidence="3" type="ORF">RxyAA322_23270</name>
</gene>
<dbReference type="AlphaFoldDB" id="A0A510HNX6"/>
<dbReference type="Gene3D" id="2.40.260.10">
    <property type="entry name" value="Sortase"/>
    <property type="match status" value="1"/>
</dbReference>
<dbReference type="CDD" id="cd05830">
    <property type="entry name" value="Sortase_E"/>
    <property type="match status" value="1"/>
</dbReference>
<evidence type="ECO:0000256" key="2">
    <source>
        <dbReference type="PIRSR" id="PIRSR605754-1"/>
    </source>
</evidence>